<feature type="non-terminal residue" evidence="2">
    <location>
        <position position="1"/>
    </location>
</feature>
<evidence type="ECO:0000313" key="2">
    <source>
        <dbReference type="EMBL" id="KAJ3121529.1"/>
    </source>
</evidence>
<name>A0AAD5T0U6_9FUNG</name>
<dbReference type="EMBL" id="JADGJH010000874">
    <property type="protein sequence ID" value="KAJ3121529.1"/>
    <property type="molecule type" value="Genomic_DNA"/>
</dbReference>
<feature type="domain" description="WW" evidence="1">
    <location>
        <begin position="14"/>
        <end position="48"/>
    </location>
</feature>
<gene>
    <name evidence="2" type="ORF">HK100_012340</name>
</gene>
<dbReference type="PROSITE" id="PS50020">
    <property type="entry name" value="WW_DOMAIN_2"/>
    <property type="match status" value="1"/>
</dbReference>
<evidence type="ECO:0000259" key="1">
    <source>
        <dbReference type="PROSITE" id="PS50020"/>
    </source>
</evidence>
<protein>
    <recommendedName>
        <fullName evidence="1">WW domain-containing protein</fullName>
    </recommendedName>
</protein>
<dbReference type="Proteomes" id="UP001211907">
    <property type="component" value="Unassembled WGS sequence"/>
</dbReference>
<comment type="caution">
    <text evidence="2">The sequence shown here is derived from an EMBL/GenBank/DDBJ whole genome shotgun (WGS) entry which is preliminary data.</text>
</comment>
<proteinExistence type="predicted"/>
<reference evidence="2" key="1">
    <citation type="submission" date="2020-05" db="EMBL/GenBank/DDBJ databases">
        <title>Phylogenomic resolution of chytrid fungi.</title>
        <authorList>
            <person name="Stajich J.E."/>
            <person name="Amses K."/>
            <person name="Simmons R."/>
            <person name="Seto K."/>
            <person name="Myers J."/>
            <person name="Bonds A."/>
            <person name="Quandt C.A."/>
            <person name="Barry K."/>
            <person name="Liu P."/>
            <person name="Grigoriev I."/>
            <person name="Longcore J.E."/>
            <person name="James T.Y."/>
        </authorList>
    </citation>
    <scope>NUCLEOTIDE SEQUENCE</scope>
    <source>
        <strain evidence="2">JEL0513</strain>
    </source>
</reference>
<sequence length="96" mass="10138">PAAPAAANVASDPVPGYPSWLKLSPVNGGTPYFYDQDSGAVQWLPPGGRDTAALERAANQRDFEDGGIFAKVAQQVGPKLQNNAVVGKLLRRFSKS</sequence>
<accession>A0AAD5T0U6</accession>
<organism evidence="2 3">
    <name type="scientific">Physocladia obscura</name>
    <dbReference type="NCBI Taxonomy" id="109957"/>
    <lineage>
        <taxon>Eukaryota</taxon>
        <taxon>Fungi</taxon>
        <taxon>Fungi incertae sedis</taxon>
        <taxon>Chytridiomycota</taxon>
        <taxon>Chytridiomycota incertae sedis</taxon>
        <taxon>Chytridiomycetes</taxon>
        <taxon>Chytridiales</taxon>
        <taxon>Chytriomycetaceae</taxon>
        <taxon>Physocladia</taxon>
    </lineage>
</organism>
<keyword evidence="3" id="KW-1185">Reference proteome</keyword>
<dbReference type="InterPro" id="IPR001202">
    <property type="entry name" value="WW_dom"/>
</dbReference>
<evidence type="ECO:0000313" key="3">
    <source>
        <dbReference type="Proteomes" id="UP001211907"/>
    </source>
</evidence>
<dbReference type="AlphaFoldDB" id="A0AAD5T0U6"/>